<dbReference type="AlphaFoldDB" id="A0A1N7J1B0"/>
<dbReference type="RefSeq" id="WP_123867444.1">
    <property type="nucleotide sequence ID" value="NZ_CAMIMN010000193.1"/>
</dbReference>
<organism evidence="2 3">
    <name type="scientific">Chryseobacterium joostei</name>
    <dbReference type="NCBI Taxonomy" id="112234"/>
    <lineage>
        <taxon>Bacteria</taxon>
        <taxon>Pseudomonadati</taxon>
        <taxon>Bacteroidota</taxon>
        <taxon>Flavobacteriia</taxon>
        <taxon>Flavobacteriales</taxon>
        <taxon>Weeksellaceae</taxon>
        <taxon>Chryseobacterium group</taxon>
        <taxon>Chryseobacterium</taxon>
    </lineage>
</organism>
<gene>
    <name evidence="2" type="ORF">SAMN05421768_107158</name>
</gene>
<accession>A0A1N7J1B0</accession>
<reference evidence="2 3" key="1">
    <citation type="submission" date="2017-01" db="EMBL/GenBank/DDBJ databases">
        <authorList>
            <person name="Mah S.A."/>
            <person name="Swanson W.J."/>
            <person name="Moy G.W."/>
            <person name="Vacquier V.D."/>
        </authorList>
    </citation>
    <scope>NUCLEOTIDE SEQUENCE [LARGE SCALE GENOMIC DNA]</scope>
    <source>
        <strain evidence="2 3">DSM 16927</strain>
    </source>
</reference>
<dbReference type="OrthoDB" id="1232029at2"/>
<name>A0A1N7J1B0_9FLAO</name>
<dbReference type="STRING" id="112234.SAMN05421768_107158"/>
<protein>
    <recommendedName>
        <fullName evidence="4">C1q domain-containing protein</fullName>
    </recommendedName>
</protein>
<proteinExistence type="predicted"/>
<feature type="chain" id="PRO_5012320235" description="C1q domain-containing protein" evidence="1">
    <location>
        <begin position="18"/>
        <end position="370"/>
    </location>
</feature>
<keyword evidence="1" id="KW-0732">Signal</keyword>
<feature type="signal peptide" evidence="1">
    <location>
        <begin position="1"/>
        <end position="17"/>
    </location>
</feature>
<evidence type="ECO:0000313" key="3">
    <source>
        <dbReference type="Proteomes" id="UP000186106"/>
    </source>
</evidence>
<sequence>MKIINFVSTFFATMALAQSGSVGINTSTPYPSAILHIENFNGVPATATATISGGAVTGVTITNGGSGYTTPPTINFYGGGSIVNGGSKARATATLTNGSVTGITVNNGGSGYTTSPEITISGGNKGLLLPNLNIANLTSTTSPVASPANGLIGFNGGSNSNNKALHIFSTATTPNQWQSTIDAENTPKVAYLDFTGSLSVLDNAVAGTNALLMVNPPAISGVSNINGFKVVQNTSLGGYSLVLPQGNYLVEVNLNLNSPQESPAGQGGTAPLTGSTYYLMGYFIDFTNDTYNNTTNTFTGGANTRKEVPIVSKVNTNHLATWSYYYSVPANANANIIGGLRLRLGRMQNSTFYDLVNVIPTGSYIKISQL</sequence>
<evidence type="ECO:0000313" key="2">
    <source>
        <dbReference type="EMBL" id="SIS43100.1"/>
    </source>
</evidence>
<dbReference type="Proteomes" id="UP000186106">
    <property type="component" value="Unassembled WGS sequence"/>
</dbReference>
<dbReference type="EMBL" id="FTNZ01000007">
    <property type="protein sequence ID" value="SIS43100.1"/>
    <property type="molecule type" value="Genomic_DNA"/>
</dbReference>
<evidence type="ECO:0000256" key="1">
    <source>
        <dbReference type="SAM" id="SignalP"/>
    </source>
</evidence>
<evidence type="ECO:0008006" key="4">
    <source>
        <dbReference type="Google" id="ProtNLM"/>
    </source>
</evidence>